<dbReference type="EMBL" id="UOEH01000153">
    <property type="protein sequence ID" value="VAV94983.1"/>
    <property type="molecule type" value="Genomic_DNA"/>
</dbReference>
<sequence length="180" mass="20780">MLWFFVIITVPLAGAAVFYWRWRRMIAAEVAEGAAIEWAHLQKHEPEFLAGVSEEKFREIYALVHTPRFPGYVLAMTATFFASLPVTFAVLALVLWGAQAVGAVPEPVDVANRLLLDEGQLIFFRETPPEAALYYLRDVSGFYYFFGVLTVWLGIVAFFMRRYHRNRPGYLRDEIIRIRE</sequence>
<keyword evidence="1" id="KW-0812">Transmembrane</keyword>
<proteinExistence type="predicted"/>
<name>A0A3B0SFE0_9ZZZZ</name>
<keyword evidence="1" id="KW-0472">Membrane</keyword>
<feature type="transmembrane region" description="Helical" evidence="1">
    <location>
        <begin position="142"/>
        <end position="160"/>
    </location>
</feature>
<reference evidence="2" key="1">
    <citation type="submission" date="2018-06" db="EMBL/GenBank/DDBJ databases">
        <authorList>
            <person name="Zhirakovskaya E."/>
        </authorList>
    </citation>
    <scope>NUCLEOTIDE SEQUENCE</scope>
</reference>
<dbReference type="AlphaFoldDB" id="A0A3B0SFE0"/>
<evidence type="ECO:0000313" key="2">
    <source>
        <dbReference type="EMBL" id="VAV94983.1"/>
    </source>
</evidence>
<organism evidence="2">
    <name type="scientific">hydrothermal vent metagenome</name>
    <dbReference type="NCBI Taxonomy" id="652676"/>
    <lineage>
        <taxon>unclassified sequences</taxon>
        <taxon>metagenomes</taxon>
        <taxon>ecological metagenomes</taxon>
    </lineage>
</organism>
<keyword evidence="1" id="KW-1133">Transmembrane helix</keyword>
<evidence type="ECO:0000256" key="1">
    <source>
        <dbReference type="SAM" id="Phobius"/>
    </source>
</evidence>
<protein>
    <submittedName>
        <fullName evidence="2">Uncharacterized protein</fullName>
    </submittedName>
</protein>
<gene>
    <name evidence="2" type="ORF">MNBD_ALPHA05-1998</name>
</gene>
<feature type="transmembrane region" description="Helical" evidence="1">
    <location>
        <begin position="6"/>
        <end position="22"/>
    </location>
</feature>
<accession>A0A3B0SFE0</accession>
<feature type="transmembrane region" description="Helical" evidence="1">
    <location>
        <begin position="72"/>
        <end position="98"/>
    </location>
</feature>